<dbReference type="GO" id="GO:0016787">
    <property type="term" value="F:hydrolase activity"/>
    <property type="evidence" value="ECO:0007669"/>
    <property type="project" value="UniProtKB-KW"/>
</dbReference>
<name>A0ABS8EN34_9FLAO</name>
<dbReference type="Gene3D" id="3.40.50.1820">
    <property type="entry name" value="alpha/beta hydrolase"/>
    <property type="match status" value="1"/>
</dbReference>
<keyword evidence="3" id="KW-1185">Reference proteome</keyword>
<dbReference type="Proteomes" id="UP000778797">
    <property type="component" value="Unassembled WGS sequence"/>
</dbReference>
<evidence type="ECO:0000313" key="2">
    <source>
        <dbReference type="EMBL" id="MCC1484515.1"/>
    </source>
</evidence>
<dbReference type="PANTHER" id="PTHR43265:SF1">
    <property type="entry name" value="ESTERASE ESTD"/>
    <property type="match status" value="1"/>
</dbReference>
<organism evidence="2 3">
    <name type="scientific">Winogradskyella immobilis</name>
    <dbReference type="NCBI Taxonomy" id="2816852"/>
    <lineage>
        <taxon>Bacteria</taxon>
        <taxon>Pseudomonadati</taxon>
        <taxon>Bacteroidota</taxon>
        <taxon>Flavobacteriia</taxon>
        <taxon>Flavobacteriales</taxon>
        <taxon>Flavobacteriaceae</taxon>
        <taxon>Winogradskyella</taxon>
    </lineage>
</organism>
<protein>
    <submittedName>
        <fullName evidence="2">Alpha/beta hydrolase</fullName>
    </submittedName>
</protein>
<dbReference type="PANTHER" id="PTHR43265">
    <property type="entry name" value="ESTERASE ESTD"/>
    <property type="match status" value="1"/>
</dbReference>
<feature type="domain" description="Serine aminopeptidase S33" evidence="1">
    <location>
        <begin position="74"/>
        <end position="164"/>
    </location>
</feature>
<reference evidence="2" key="1">
    <citation type="submission" date="2021-03" db="EMBL/GenBank/DDBJ databases">
        <authorList>
            <person name="Ping X."/>
        </authorList>
    </citation>
    <scope>NUCLEOTIDE SEQUENCE</scope>
    <source>
        <strain evidence="2">E313</strain>
    </source>
</reference>
<keyword evidence="2" id="KW-0378">Hydrolase</keyword>
<dbReference type="EMBL" id="JAFMPT010000008">
    <property type="protein sequence ID" value="MCC1484515.1"/>
    <property type="molecule type" value="Genomic_DNA"/>
</dbReference>
<comment type="caution">
    <text evidence="2">The sequence shown here is derived from an EMBL/GenBank/DDBJ whole genome shotgun (WGS) entry which is preliminary data.</text>
</comment>
<sequence>MKRISIIIIIALSITKIAAQSPAYTESEIQINPLIDGTLLIPNSKEKPELVIIIAGSGPTDRNGNQNFLKNNNLKKLATALTDKGIATFRYDKRIVKQIRRGNVDLSITFNDFVTDAKSVISYFKATEQYSKIYVAGHSQGSLVGLLASENNTDGFISISGAGQNFGDVIVEQINNTARQFIDDTERVIKTLKAGKTTTDYPAQLGAIFNIETQPFIISWLKYNPTEIISTLEIPILIINGTKDLQVSENEAKLLANANTSATLKLIENMNHVLFIIEGDDLENSKSYNEAFRKISSELIDSIVTFIESNR</sequence>
<dbReference type="RefSeq" id="WP_227476961.1">
    <property type="nucleotide sequence ID" value="NZ_JAFMPT010000008.1"/>
</dbReference>
<evidence type="ECO:0000313" key="3">
    <source>
        <dbReference type="Proteomes" id="UP000778797"/>
    </source>
</evidence>
<dbReference type="InterPro" id="IPR029058">
    <property type="entry name" value="AB_hydrolase_fold"/>
</dbReference>
<gene>
    <name evidence="2" type="ORF">J1C55_07950</name>
</gene>
<evidence type="ECO:0000259" key="1">
    <source>
        <dbReference type="Pfam" id="PF12146"/>
    </source>
</evidence>
<dbReference type="Pfam" id="PF12146">
    <property type="entry name" value="Hydrolase_4"/>
    <property type="match status" value="1"/>
</dbReference>
<dbReference type="InterPro" id="IPR053145">
    <property type="entry name" value="AB_hydrolase_Est10"/>
</dbReference>
<reference evidence="2" key="2">
    <citation type="submission" date="2021-10" db="EMBL/GenBank/DDBJ databases">
        <title>Genome of Winogradskyella sp. E313.</title>
        <authorList>
            <person name="Zhou Y."/>
        </authorList>
    </citation>
    <scope>NUCLEOTIDE SEQUENCE</scope>
    <source>
        <strain evidence="2">E313</strain>
    </source>
</reference>
<proteinExistence type="predicted"/>
<dbReference type="InterPro" id="IPR022742">
    <property type="entry name" value="Hydrolase_4"/>
</dbReference>
<dbReference type="SUPFAM" id="SSF53474">
    <property type="entry name" value="alpha/beta-Hydrolases"/>
    <property type="match status" value="1"/>
</dbReference>
<accession>A0ABS8EN34</accession>